<gene>
    <name evidence="1" type="ORF">MLD38_005704</name>
</gene>
<protein>
    <submittedName>
        <fullName evidence="1">Uncharacterized protein</fullName>
    </submittedName>
</protein>
<sequence length="173" mass="19227">MTDLQSSSLRALLLPWKISTRRDSLHRHFLGSAHEDRTSTGMSSSDELYLMSVRFIYASGHDVLSPSSRTWIIDLGFRRDLKRTGFASGNCISEVFVCPSLYWCISVAKEALARSKGIEGLNRPVPPQIIREHLGTCKTGRKPSCPVLTGEHQQRETKPLGGLVAMCLENVTP</sequence>
<dbReference type="EMBL" id="CM042882">
    <property type="protein sequence ID" value="KAI4379400.1"/>
    <property type="molecule type" value="Genomic_DNA"/>
</dbReference>
<accession>A0ACB9RL34</accession>
<name>A0ACB9RL34_9MYRT</name>
<proteinExistence type="predicted"/>
<organism evidence="1 2">
    <name type="scientific">Melastoma candidum</name>
    <dbReference type="NCBI Taxonomy" id="119954"/>
    <lineage>
        <taxon>Eukaryota</taxon>
        <taxon>Viridiplantae</taxon>
        <taxon>Streptophyta</taxon>
        <taxon>Embryophyta</taxon>
        <taxon>Tracheophyta</taxon>
        <taxon>Spermatophyta</taxon>
        <taxon>Magnoliopsida</taxon>
        <taxon>eudicotyledons</taxon>
        <taxon>Gunneridae</taxon>
        <taxon>Pentapetalae</taxon>
        <taxon>rosids</taxon>
        <taxon>malvids</taxon>
        <taxon>Myrtales</taxon>
        <taxon>Melastomataceae</taxon>
        <taxon>Melastomatoideae</taxon>
        <taxon>Melastomateae</taxon>
        <taxon>Melastoma</taxon>
    </lineage>
</organism>
<keyword evidence="2" id="KW-1185">Reference proteome</keyword>
<comment type="caution">
    <text evidence="1">The sequence shown here is derived from an EMBL/GenBank/DDBJ whole genome shotgun (WGS) entry which is preliminary data.</text>
</comment>
<dbReference type="Proteomes" id="UP001057402">
    <property type="component" value="Chromosome 3"/>
</dbReference>
<evidence type="ECO:0000313" key="2">
    <source>
        <dbReference type="Proteomes" id="UP001057402"/>
    </source>
</evidence>
<evidence type="ECO:0000313" key="1">
    <source>
        <dbReference type="EMBL" id="KAI4379400.1"/>
    </source>
</evidence>
<reference evidence="2" key="1">
    <citation type="journal article" date="2023" name="Front. Plant Sci.">
        <title>Chromosomal-level genome assembly of Melastoma candidum provides insights into trichome evolution.</title>
        <authorList>
            <person name="Zhong Y."/>
            <person name="Wu W."/>
            <person name="Sun C."/>
            <person name="Zou P."/>
            <person name="Liu Y."/>
            <person name="Dai S."/>
            <person name="Zhou R."/>
        </authorList>
    </citation>
    <scope>NUCLEOTIDE SEQUENCE [LARGE SCALE GENOMIC DNA]</scope>
</reference>